<evidence type="ECO:0000313" key="2">
    <source>
        <dbReference type="Proteomes" id="UP000194137"/>
    </source>
</evidence>
<dbReference type="PANTHER" id="PTHR33376:SF15">
    <property type="entry name" value="BLL6794 PROTEIN"/>
    <property type="match status" value="1"/>
</dbReference>
<sequence length="346" mass="37846">MKLPWLRLTGAVATGLGLLGLHAVPAAAQDKPVEMRFSHWVPTAHPMHTAAVAWAESINKASNGTIKITIYPAQQLGKAFDHYNMARDGIVDISHVNPGYEPGRFPIVAAVELPFIFSNSKEGSAALDAWYRRYADREMKDVRYCLAFAHDPGTFHFTKKKVVSPTDMNGVKFRPPNAVIANWMRTLGATNVQASAPEIRDVLEKGVAEGAGSPWGSLGLFGIDKVTNFHIDAPIYISEQVWVLNKAKYDSMSPAQKKVMDEHCSSDASLKIATPWADFESGGKAKLKAMPGQDVYPLTPEQIAAWRKSAEPIVANWEADVKKAGHDPKAILDDLKKTVAARNAAY</sequence>
<dbReference type="AlphaFoldDB" id="A0A1W6ZY33"/>
<dbReference type="EMBL" id="CP021112">
    <property type="protein sequence ID" value="ARQ02188.1"/>
    <property type="molecule type" value="Genomic_DNA"/>
</dbReference>
<dbReference type="KEGG" id="psin:CAK95_26125"/>
<gene>
    <name evidence="1" type="ORF">CAK95_26125</name>
</gene>
<dbReference type="CDD" id="cd13665">
    <property type="entry name" value="PBP2_TRAP_Dctp3_4"/>
    <property type="match status" value="1"/>
</dbReference>
<dbReference type="InterPro" id="IPR038404">
    <property type="entry name" value="TRAP_DctP_sf"/>
</dbReference>
<dbReference type="GO" id="GO:0055085">
    <property type="term" value="P:transmembrane transport"/>
    <property type="evidence" value="ECO:0007669"/>
    <property type="project" value="InterPro"/>
</dbReference>
<evidence type="ECO:0000313" key="1">
    <source>
        <dbReference type="EMBL" id="ARQ02188.1"/>
    </source>
</evidence>
<reference evidence="1 2" key="1">
    <citation type="submission" date="2017-05" db="EMBL/GenBank/DDBJ databases">
        <title>Full genome sequence of Pseudorhodoplanes sinuspersici.</title>
        <authorList>
            <person name="Dastgheib S.M.M."/>
            <person name="Shavandi M."/>
            <person name="Tirandaz H."/>
        </authorList>
    </citation>
    <scope>NUCLEOTIDE SEQUENCE [LARGE SCALE GENOMIC DNA]</scope>
    <source>
        <strain evidence="1 2">RIPI110</strain>
    </source>
</reference>
<dbReference type="STRING" id="1235591.CAK95_26125"/>
<protein>
    <submittedName>
        <fullName evidence="1">C4-dicarboxylate ABC transporter</fullName>
    </submittedName>
</protein>
<dbReference type="NCBIfam" id="NF037995">
    <property type="entry name" value="TRAP_S1"/>
    <property type="match status" value="1"/>
</dbReference>
<keyword evidence="2" id="KW-1185">Reference proteome</keyword>
<proteinExistence type="predicted"/>
<dbReference type="Pfam" id="PF03480">
    <property type="entry name" value="DctP"/>
    <property type="match status" value="1"/>
</dbReference>
<dbReference type="RefSeq" id="WP_086090618.1">
    <property type="nucleotide sequence ID" value="NZ_CP021112.1"/>
</dbReference>
<name>A0A1W6ZY33_9HYPH</name>
<dbReference type="InterPro" id="IPR018389">
    <property type="entry name" value="DctP_fam"/>
</dbReference>
<dbReference type="Proteomes" id="UP000194137">
    <property type="component" value="Chromosome"/>
</dbReference>
<organism evidence="1 2">
    <name type="scientific">Pseudorhodoplanes sinuspersici</name>
    <dbReference type="NCBI Taxonomy" id="1235591"/>
    <lineage>
        <taxon>Bacteria</taxon>
        <taxon>Pseudomonadati</taxon>
        <taxon>Pseudomonadota</taxon>
        <taxon>Alphaproteobacteria</taxon>
        <taxon>Hyphomicrobiales</taxon>
        <taxon>Pseudorhodoplanes</taxon>
    </lineage>
</organism>
<dbReference type="Gene3D" id="3.40.190.170">
    <property type="entry name" value="Bacterial extracellular solute-binding protein, family 7"/>
    <property type="match status" value="1"/>
</dbReference>
<dbReference type="PANTHER" id="PTHR33376">
    <property type="match status" value="1"/>
</dbReference>
<accession>A0A1W6ZY33</accession>
<dbReference type="OrthoDB" id="7822595at2"/>